<reference evidence="2" key="1">
    <citation type="journal article" date="2022" name="Nat. Commun.">
        <title>Chromosome evolution and the genetic basis of agronomically important traits in greater yam.</title>
        <authorList>
            <person name="Bredeson J.V."/>
            <person name="Lyons J.B."/>
            <person name="Oniyinde I.O."/>
            <person name="Okereke N.R."/>
            <person name="Kolade O."/>
            <person name="Nnabue I."/>
            <person name="Nwadili C.O."/>
            <person name="Hribova E."/>
            <person name="Parker M."/>
            <person name="Nwogha J."/>
            <person name="Shu S."/>
            <person name="Carlson J."/>
            <person name="Kariba R."/>
            <person name="Muthemba S."/>
            <person name="Knop K."/>
            <person name="Barton G.J."/>
            <person name="Sherwood A.V."/>
            <person name="Lopez-Montes A."/>
            <person name="Asiedu R."/>
            <person name="Jamnadass R."/>
            <person name="Muchugi A."/>
            <person name="Goodstein D."/>
            <person name="Egesi C.N."/>
            <person name="Featherston J."/>
            <person name="Asfaw A."/>
            <person name="Simpson G.G."/>
            <person name="Dolezel J."/>
            <person name="Hendre P.S."/>
            <person name="Van Deynze A."/>
            <person name="Kumar P.L."/>
            <person name="Obidiegwu J.E."/>
            <person name="Bhattacharjee R."/>
            <person name="Rokhsar D.S."/>
        </authorList>
    </citation>
    <scope>NUCLEOTIDE SEQUENCE [LARGE SCALE GENOMIC DNA]</scope>
    <source>
        <strain evidence="2">cv. TDa95/00328</strain>
    </source>
</reference>
<evidence type="ECO:0000313" key="1">
    <source>
        <dbReference type="EMBL" id="KAH7676543.1"/>
    </source>
</evidence>
<proteinExistence type="predicted"/>
<keyword evidence="2" id="KW-1185">Reference proteome</keyword>
<organism evidence="1 2">
    <name type="scientific">Dioscorea alata</name>
    <name type="common">Purple yam</name>
    <dbReference type="NCBI Taxonomy" id="55571"/>
    <lineage>
        <taxon>Eukaryota</taxon>
        <taxon>Viridiplantae</taxon>
        <taxon>Streptophyta</taxon>
        <taxon>Embryophyta</taxon>
        <taxon>Tracheophyta</taxon>
        <taxon>Spermatophyta</taxon>
        <taxon>Magnoliopsida</taxon>
        <taxon>Liliopsida</taxon>
        <taxon>Dioscoreales</taxon>
        <taxon>Dioscoreaceae</taxon>
        <taxon>Dioscorea</taxon>
    </lineage>
</organism>
<comment type="caution">
    <text evidence="1">The sequence shown here is derived from an EMBL/GenBank/DDBJ whole genome shotgun (WGS) entry which is preliminary data.</text>
</comment>
<evidence type="ECO:0000313" key="2">
    <source>
        <dbReference type="Proteomes" id="UP000827976"/>
    </source>
</evidence>
<dbReference type="Proteomes" id="UP000827976">
    <property type="component" value="Chromosome 7"/>
</dbReference>
<dbReference type="EMBL" id="CM037017">
    <property type="protein sequence ID" value="KAH7676543.1"/>
    <property type="molecule type" value="Genomic_DNA"/>
</dbReference>
<gene>
    <name evidence="1" type="ORF">IHE45_07G023700</name>
</gene>
<sequence>MAWRKAGVFSFIFLALYFLCAASSEIFFEEHFDDGWEDRWVVSDWRKQDYMAGEWNHTSGKWSGDYEDKGIQTTEDYRFYAISAEFPEFSNKNKTLVFQFSIKHEQKINCGGGYMKLISGEIDQKKFDSETPYSIMFGPDICGRDTKKIVQAILSYNGTNHSFKRKVSCEIDQLTHVYTFIINPDATYSILIDNEEKATGSLYTDWDLLPPKKIKDPEAKKPDDWDEKVYISDPEHKKPKGYDDIPKVIPDPDAKMPEDWDVEKRGEWRAPRIPNPEYKGPWKQKKIKNPNYKGKWRAPEIDNPEYKDDPDVYVYPNLRYVGIELWQVKSGTLFDNIIICDDPEYAKKLAQDTWGKNKDIERAEFEKFENKKQEEETRAEEERNDDEDDDEDSDADQETAHDEL</sequence>
<protein>
    <submittedName>
        <fullName evidence="1">Calreticulin protein</fullName>
    </submittedName>
</protein>
<name>A0ACB7VPK1_DIOAL</name>
<accession>A0ACB7VPK1</accession>